<comment type="caution">
    <text evidence="5">Lacks conserved residue(s) required for the propagation of feature annotation.</text>
</comment>
<proteinExistence type="predicted"/>
<dbReference type="SUPFAM" id="SSF57535">
    <property type="entry name" value="Complement control module/SCR domain"/>
    <property type="match status" value="3"/>
</dbReference>
<keyword evidence="3" id="KW-0732">Signal</keyword>
<evidence type="ECO:0000313" key="7">
    <source>
        <dbReference type="Ensembl" id="ENSMALP00000032063.1"/>
    </source>
</evidence>
<dbReference type="InterPro" id="IPR035976">
    <property type="entry name" value="Sushi/SCR/CCP_sf"/>
</dbReference>
<reference evidence="7" key="2">
    <citation type="submission" date="2025-09" db="UniProtKB">
        <authorList>
            <consortium name="Ensembl"/>
        </authorList>
    </citation>
    <scope>IDENTIFICATION</scope>
</reference>
<evidence type="ECO:0000256" key="1">
    <source>
        <dbReference type="ARBA" id="ARBA00004328"/>
    </source>
</evidence>
<dbReference type="GO" id="GO:0001851">
    <property type="term" value="F:complement component C3b binding"/>
    <property type="evidence" value="ECO:0007669"/>
    <property type="project" value="TreeGrafter"/>
</dbReference>
<organism evidence="7 8">
    <name type="scientific">Monopterus albus</name>
    <name type="common">Swamp eel</name>
    <dbReference type="NCBI Taxonomy" id="43700"/>
    <lineage>
        <taxon>Eukaryota</taxon>
        <taxon>Metazoa</taxon>
        <taxon>Chordata</taxon>
        <taxon>Craniata</taxon>
        <taxon>Vertebrata</taxon>
        <taxon>Euteleostomi</taxon>
        <taxon>Actinopterygii</taxon>
        <taxon>Neopterygii</taxon>
        <taxon>Teleostei</taxon>
        <taxon>Neoteleostei</taxon>
        <taxon>Acanthomorphata</taxon>
        <taxon>Anabantaria</taxon>
        <taxon>Synbranchiformes</taxon>
        <taxon>Synbranchidae</taxon>
        <taxon>Monopterus</taxon>
    </lineage>
</organism>
<feature type="domain" description="Sushi" evidence="6">
    <location>
        <begin position="61"/>
        <end position="119"/>
    </location>
</feature>
<evidence type="ECO:0000256" key="2">
    <source>
        <dbReference type="ARBA" id="ARBA00022659"/>
    </source>
</evidence>
<dbReference type="InterPro" id="IPR051503">
    <property type="entry name" value="ComplSys_Reg/VirEntry_Med"/>
</dbReference>
<feature type="disulfide bond" evidence="5">
    <location>
        <begin position="63"/>
        <end position="106"/>
    </location>
</feature>
<evidence type="ECO:0000313" key="8">
    <source>
        <dbReference type="Proteomes" id="UP000261600"/>
    </source>
</evidence>
<dbReference type="GO" id="GO:0006956">
    <property type="term" value="P:complement activation"/>
    <property type="evidence" value="ECO:0007669"/>
    <property type="project" value="TreeGrafter"/>
</dbReference>
<dbReference type="Proteomes" id="UP000261600">
    <property type="component" value="Unplaced"/>
</dbReference>
<dbReference type="PANTHER" id="PTHR45785">
    <property type="entry name" value="COMPLEMENT FACTOR H-RELATED"/>
    <property type="match status" value="1"/>
</dbReference>
<sequence>VREFRGTNWYYWRQRFSLDDTASYDCVSGYRRTGDASLAECTRSGWTPNPLCEAPGTSCLVECGRPPPLADADIQGSLKSKYSHNEKVVYTCQQYYVMEGRPHRTCSNGKWTGDLRCLKPCTVTDEAMRQRNIAFRYTYEKKLYASHNDEIEFMCTGRTTHVGTVTMHPTCIDGEIQLPTCH</sequence>
<dbReference type="PANTHER" id="PTHR45785:SF2">
    <property type="entry name" value="COMPLEMENT FACTOR H-RELATED"/>
    <property type="match status" value="1"/>
</dbReference>
<evidence type="ECO:0000259" key="6">
    <source>
        <dbReference type="PROSITE" id="PS50923"/>
    </source>
</evidence>
<dbReference type="InterPro" id="IPR000436">
    <property type="entry name" value="Sushi_SCR_CCP_dom"/>
</dbReference>
<evidence type="ECO:0000256" key="5">
    <source>
        <dbReference type="PROSITE-ProRule" id="PRU00302"/>
    </source>
</evidence>
<comment type="subcellular location">
    <subcellularLocation>
        <location evidence="1">Virion</location>
    </subcellularLocation>
</comment>
<dbReference type="SMART" id="SM00032">
    <property type="entry name" value="CCP"/>
    <property type="match status" value="2"/>
</dbReference>
<dbReference type="PROSITE" id="PS50923">
    <property type="entry name" value="SUSHI"/>
    <property type="match status" value="1"/>
</dbReference>
<dbReference type="STRING" id="43700.ENSMALP00000032063"/>
<evidence type="ECO:0000256" key="4">
    <source>
        <dbReference type="ARBA" id="ARBA00023157"/>
    </source>
</evidence>
<dbReference type="Gene3D" id="2.10.70.10">
    <property type="entry name" value="Complement Module, domain 1"/>
    <property type="match status" value="3"/>
</dbReference>
<dbReference type="Ensembl" id="ENSMALT00000032616.1">
    <property type="protein sequence ID" value="ENSMALP00000032063.1"/>
    <property type="gene ID" value="ENSMALG00000022104.1"/>
</dbReference>
<accession>A0A3Q3KQB6</accession>
<keyword evidence="8" id="KW-1185">Reference proteome</keyword>
<name>A0A3Q3KQB6_MONAL</name>
<keyword evidence="2 5" id="KW-0768">Sushi</keyword>
<dbReference type="Pfam" id="PF00084">
    <property type="entry name" value="Sushi"/>
    <property type="match status" value="2"/>
</dbReference>
<dbReference type="CDD" id="cd00033">
    <property type="entry name" value="CCP"/>
    <property type="match status" value="2"/>
</dbReference>
<evidence type="ECO:0000256" key="3">
    <source>
        <dbReference type="ARBA" id="ARBA00022729"/>
    </source>
</evidence>
<reference evidence="7" key="1">
    <citation type="submission" date="2025-08" db="UniProtKB">
        <authorList>
            <consortium name="Ensembl"/>
        </authorList>
    </citation>
    <scope>IDENTIFICATION</scope>
</reference>
<dbReference type="AlphaFoldDB" id="A0A3Q3KQB6"/>
<protein>
    <recommendedName>
        <fullName evidence="6">Sushi domain-containing protein</fullName>
    </recommendedName>
</protein>
<keyword evidence="4 5" id="KW-1015">Disulfide bond</keyword>
<dbReference type="GO" id="GO:0005615">
    <property type="term" value="C:extracellular space"/>
    <property type="evidence" value="ECO:0007669"/>
    <property type="project" value="TreeGrafter"/>
</dbReference>